<evidence type="ECO:0000313" key="2">
    <source>
        <dbReference type="EMBL" id="MCA9386668.1"/>
    </source>
</evidence>
<dbReference type="PANTHER" id="PTHR42702:SF1">
    <property type="entry name" value="REGULATORY PROTEIN FOR BETA-LACTAMASE"/>
    <property type="match status" value="1"/>
</dbReference>
<accession>A0A955RLT9</accession>
<name>A0A955RLT9_9BACT</name>
<dbReference type="InterPro" id="IPR004518">
    <property type="entry name" value="MazG-like_dom"/>
</dbReference>
<reference evidence="2" key="2">
    <citation type="journal article" date="2021" name="Microbiome">
        <title>Successional dynamics and alternative stable states in a saline activated sludge microbial community over 9 years.</title>
        <authorList>
            <person name="Wang Y."/>
            <person name="Ye J."/>
            <person name="Ju F."/>
            <person name="Liu L."/>
            <person name="Boyd J.A."/>
            <person name="Deng Y."/>
            <person name="Parks D.H."/>
            <person name="Jiang X."/>
            <person name="Yin X."/>
            <person name="Woodcroft B.J."/>
            <person name="Tyson G.W."/>
            <person name="Hugenholtz P."/>
            <person name="Polz M.F."/>
            <person name="Zhang T."/>
        </authorList>
    </citation>
    <scope>NUCLEOTIDE SEQUENCE</scope>
    <source>
        <strain evidence="2">HKST-UBA09</strain>
    </source>
</reference>
<dbReference type="PANTHER" id="PTHR42702">
    <property type="entry name" value="NUCLEOTIDE PYROPHOSPHOHYDROLASE"/>
    <property type="match status" value="1"/>
</dbReference>
<reference evidence="2" key="1">
    <citation type="submission" date="2020-04" db="EMBL/GenBank/DDBJ databases">
        <authorList>
            <person name="Zhang T."/>
        </authorList>
    </citation>
    <scope>NUCLEOTIDE SEQUENCE</scope>
    <source>
        <strain evidence="2">HKST-UBA09</strain>
    </source>
</reference>
<dbReference type="Proteomes" id="UP000714915">
    <property type="component" value="Unassembled WGS sequence"/>
</dbReference>
<dbReference type="PIRSF" id="PIRSF036521">
    <property type="entry name" value="UCP036521_pph"/>
    <property type="match status" value="1"/>
</dbReference>
<dbReference type="AlphaFoldDB" id="A0A955RLT9"/>
<dbReference type="Pfam" id="PF03819">
    <property type="entry name" value="MazG"/>
    <property type="match status" value="1"/>
</dbReference>
<organism evidence="2 3">
    <name type="scientific">Candidatus Dojkabacteria bacterium</name>
    <dbReference type="NCBI Taxonomy" id="2099670"/>
    <lineage>
        <taxon>Bacteria</taxon>
        <taxon>Candidatus Dojkabacteria</taxon>
    </lineage>
</organism>
<evidence type="ECO:0000259" key="1">
    <source>
        <dbReference type="Pfam" id="PF03819"/>
    </source>
</evidence>
<dbReference type="InterPro" id="IPR011411">
    <property type="entry name" value="MazG-related_YvdC"/>
</dbReference>
<protein>
    <submittedName>
        <fullName evidence="2">Nucleotide pyrophosphohydrolase</fullName>
    </submittedName>
</protein>
<dbReference type="SUPFAM" id="SSF101386">
    <property type="entry name" value="all-alpha NTP pyrophosphatases"/>
    <property type="match status" value="1"/>
</dbReference>
<feature type="domain" description="NTP pyrophosphohydrolase MazG-like" evidence="1">
    <location>
        <begin position="26"/>
        <end position="100"/>
    </location>
</feature>
<gene>
    <name evidence="2" type="ORF">KC669_01395</name>
</gene>
<evidence type="ECO:0000313" key="3">
    <source>
        <dbReference type="Proteomes" id="UP000714915"/>
    </source>
</evidence>
<dbReference type="Gene3D" id="1.10.287.1080">
    <property type="entry name" value="MazG-like"/>
    <property type="match status" value="1"/>
</dbReference>
<sequence length="103" mass="11789">MKTLSQIQKEIADFASERGFDSETTHEKLALLTEELGELSKSIRRSHTTQVATDDINKSKIHSIEDEIGDCFIVLLDLATKLNVDAEKSINDKMKKNRKRIWE</sequence>
<comment type="caution">
    <text evidence="2">The sequence shown here is derived from an EMBL/GenBank/DDBJ whole genome shotgun (WGS) entry which is preliminary data.</text>
</comment>
<dbReference type="EMBL" id="JAGQLF010000010">
    <property type="protein sequence ID" value="MCA9386668.1"/>
    <property type="molecule type" value="Genomic_DNA"/>
</dbReference>
<proteinExistence type="predicted"/>